<protein>
    <recommendedName>
        <fullName evidence="1">SGNH hydrolase-type esterase domain-containing protein</fullName>
    </recommendedName>
</protein>
<proteinExistence type="predicted"/>
<dbReference type="PANTHER" id="PTHR43784">
    <property type="entry name" value="GDSL-LIKE LIPASE/ACYLHYDROLASE, PUTATIVE (AFU_ORTHOLOGUE AFUA_2G00820)-RELATED"/>
    <property type="match status" value="1"/>
</dbReference>
<sequence length="332" mass="36122">MANYREFRRETMARRRRRQTRRGLRLALAVLVLLGLAWVITWAIETVSGKGEGPAADSTLDLGTTGLSGSVLAPLPMENPVTETGGGVQFASMGPVQQAEGWTYTGMTYEKICLPACGRVDNTYFSTALFLGDSVTEGLGLYENPVKGVATVRGYRGATPGDVVNRVVMTDFNTSEESVPLDVAAQMNPKSIYLMFGANALAARDDEATENSFIAYYGQMIDLLREAAPEADIYVQTMTPVASDYSSTGIYKERIQRVNEKLANMALEKGVYFVDVYSALADENDDLVAEYSSDGLHMVAAGYKAWADCLAGHVAYSADNPYVMGSEYYIAK</sequence>
<gene>
    <name evidence="2" type="ORF">H9865_10775</name>
</gene>
<name>A0A9D1V5T7_9FIRM</name>
<dbReference type="EMBL" id="DXFW01000037">
    <property type="protein sequence ID" value="HIX06559.1"/>
    <property type="molecule type" value="Genomic_DNA"/>
</dbReference>
<dbReference type="Proteomes" id="UP000824193">
    <property type="component" value="Unassembled WGS sequence"/>
</dbReference>
<accession>A0A9D1V5T7</accession>
<dbReference type="SUPFAM" id="SSF52266">
    <property type="entry name" value="SGNH hydrolase"/>
    <property type="match status" value="1"/>
</dbReference>
<dbReference type="AlphaFoldDB" id="A0A9D1V5T7"/>
<evidence type="ECO:0000259" key="1">
    <source>
        <dbReference type="Pfam" id="PF13472"/>
    </source>
</evidence>
<reference evidence="2" key="1">
    <citation type="journal article" date="2021" name="PeerJ">
        <title>Extensive microbial diversity within the chicken gut microbiome revealed by metagenomics and culture.</title>
        <authorList>
            <person name="Gilroy R."/>
            <person name="Ravi A."/>
            <person name="Getino M."/>
            <person name="Pursley I."/>
            <person name="Horton D.L."/>
            <person name="Alikhan N.F."/>
            <person name="Baker D."/>
            <person name="Gharbi K."/>
            <person name="Hall N."/>
            <person name="Watson M."/>
            <person name="Adriaenssens E.M."/>
            <person name="Foster-Nyarko E."/>
            <person name="Jarju S."/>
            <person name="Secka A."/>
            <person name="Antonio M."/>
            <person name="Oren A."/>
            <person name="Chaudhuri R.R."/>
            <person name="La Ragione R."/>
            <person name="Hildebrand F."/>
            <person name="Pallen M.J."/>
        </authorList>
    </citation>
    <scope>NUCLEOTIDE SEQUENCE</scope>
    <source>
        <strain evidence="2">2239</strain>
    </source>
</reference>
<dbReference type="InterPro" id="IPR053140">
    <property type="entry name" value="GDSL_Rv0518-like"/>
</dbReference>
<organism evidence="2 3">
    <name type="scientific">Candidatus Allofournierella pullicola</name>
    <dbReference type="NCBI Taxonomy" id="2838596"/>
    <lineage>
        <taxon>Bacteria</taxon>
        <taxon>Bacillati</taxon>
        <taxon>Bacillota</taxon>
        <taxon>Clostridia</taxon>
        <taxon>Eubacteriales</taxon>
        <taxon>Oscillospiraceae</taxon>
        <taxon>Allofournierella</taxon>
    </lineage>
</organism>
<dbReference type="Gene3D" id="3.40.50.1110">
    <property type="entry name" value="SGNH hydrolase"/>
    <property type="match status" value="1"/>
</dbReference>
<reference evidence="2" key="2">
    <citation type="submission" date="2021-04" db="EMBL/GenBank/DDBJ databases">
        <authorList>
            <person name="Gilroy R."/>
        </authorList>
    </citation>
    <scope>NUCLEOTIDE SEQUENCE</scope>
    <source>
        <strain evidence="2">2239</strain>
    </source>
</reference>
<dbReference type="PANTHER" id="PTHR43784:SF2">
    <property type="entry name" value="GDSL-LIKE LIPASE_ACYLHYDROLASE, PUTATIVE (AFU_ORTHOLOGUE AFUA_2G00820)-RELATED"/>
    <property type="match status" value="1"/>
</dbReference>
<dbReference type="InterPro" id="IPR013830">
    <property type="entry name" value="SGNH_hydro"/>
</dbReference>
<dbReference type="Pfam" id="PF13472">
    <property type="entry name" value="Lipase_GDSL_2"/>
    <property type="match status" value="1"/>
</dbReference>
<evidence type="ECO:0000313" key="3">
    <source>
        <dbReference type="Proteomes" id="UP000824193"/>
    </source>
</evidence>
<evidence type="ECO:0000313" key="2">
    <source>
        <dbReference type="EMBL" id="HIX06559.1"/>
    </source>
</evidence>
<dbReference type="InterPro" id="IPR036514">
    <property type="entry name" value="SGNH_hydro_sf"/>
</dbReference>
<feature type="domain" description="SGNH hydrolase-type esterase" evidence="1">
    <location>
        <begin position="130"/>
        <end position="305"/>
    </location>
</feature>
<comment type="caution">
    <text evidence="2">The sequence shown here is derived from an EMBL/GenBank/DDBJ whole genome shotgun (WGS) entry which is preliminary data.</text>
</comment>